<dbReference type="Pfam" id="PF10087">
    <property type="entry name" value="DUF2325"/>
    <property type="match status" value="1"/>
</dbReference>
<dbReference type="AlphaFoldDB" id="A0A084AAM8"/>
<sequence length="169" mass="19449">MKTLLILCEVKYWHDFREGLAKVGVTFLGFDRKKPNRAEIDQLVAKSDFVIMRNRNVAHHSIQFAKEACKATNTPFWISSNFGLETIIKQLAQNFPDESFERTGQIKKTKNQNGKTALQKKVSLSESAKAKETQNYLKGTKKHRPLKTALKEIQITDDESDFTKLLKKY</sequence>
<organism evidence="2 3">
    <name type="scientific">Lactococcus cremoris subsp. cremoris GE214</name>
    <dbReference type="NCBI Taxonomy" id="1415168"/>
    <lineage>
        <taxon>Bacteria</taxon>
        <taxon>Bacillati</taxon>
        <taxon>Bacillota</taxon>
        <taxon>Bacilli</taxon>
        <taxon>Lactobacillales</taxon>
        <taxon>Streptococcaceae</taxon>
        <taxon>Lactococcus</taxon>
        <taxon>Lactococcus cremoris subsp. cremoris</taxon>
    </lineage>
</organism>
<comment type="similarity">
    <text evidence="1">Belongs to the UPF0751 family.</text>
</comment>
<dbReference type="Proteomes" id="UP000028401">
    <property type="component" value="Unassembled WGS sequence"/>
</dbReference>
<evidence type="ECO:0000313" key="2">
    <source>
        <dbReference type="EMBL" id="KEY62357.1"/>
    </source>
</evidence>
<evidence type="ECO:0000256" key="1">
    <source>
        <dbReference type="ARBA" id="ARBA00007189"/>
    </source>
</evidence>
<proteinExistence type="inferred from homology"/>
<evidence type="ECO:0008006" key="4">
    <source>
        <dbReference type="Google" id="ProtNLM"/>
    </source>
</evidence>
<name>A0A084AAM8_LACLC</name>
<gene>
    <name evidence="2" type="ORF">U725_01517</name>
</gene>
<dbReference type="EMBL" id="AZSI01000048">
    <property type="protein sequence ID" value="KEY62357.1"/>
    <property type="molecule type" value="Genomic_DNA"/>
</dbReference>
<protein>
    <recommendedName>
        <fullName evidence="4">DUF2325 domain-containing protein</fullName>
    </recommendedName>
</protein>
<dbReference type="InterPro" id="IPR016772">
    <property type="entry name" value="UCP020408"/>
</dbReference>
<comment type="caution">
    <text evidence="2">The sequence shown here is derived from an EMBL/GenBank/DDBJ whole genome shotgun (WGS) entry which is preliminary data.</text>
</comment>
<dbReference type="RefSeq" id="WP_042748359.1">
    <property type="nucleotide sequence ID" value="NZ_AZSI01000048.1"/>
</dbReference>
<reference evidence="2 3" key="1">
    <citation type="submission" date="2014-06" db="EMBL/GenBank/DDBJ databases">
        <title>Draft genome sequence of the putrescine producing strain Lactococcus lactis subsp cremoris GE214.</title>
        <authorList>
            <person name="Ladero V."/>
            <person name="Linares D.M."/>
            <person name="del Rio B."/>
            <person name="Mayo B."/>
            <person name="Martin M.C."/>
            <person name="Fernandez M."/>
            <person name="Alvarez M.A."/>
        </authorList>
    </citation>
    <scope>NUCLEOTIDE SEQUENCE [LARGE SCALE GENOMIC DNA]</scope>
    <source>
        <strain evidence="2 3">GE214</strain>
    </source>
</reference>
<dbReference type="PATRIC" id="fig|1415168.3.peg.1587"/>
<evidence type="ECO:0000313" key="3">
    <source>
        <dbReference type="Proteomes" id="UP000028401"/>
    </source>
</evidence>
<accession>A0A084AAM8</accession>